<evidence type="ECO:0000313" key="7">
    <source>
        <dbReference type="EMBL" id="MFC4997933.1"/>
    </source>
</evidence>
<gene>
    <name evidence="7" type="ORF">ACFPIJ_08845</name>
</gene>
<feature type="compositionally biased region" description="Gly residues" evidence="5">
    <location>
        <begin position="160"/>
        <end position="173"/>
    </location>
</feature>
<evidence type="ECO:0000256" key="2">
    <source>
        <dbReference type="ARBA" id="ARBA00022801"/>
    </source>
</evidence>
<proteinExistence type="predicted"/>
<dbReference type="RefSeq" id="WP_380114190.1">
    <property type="nucleotide sequence ID" value="NZ_JBHSIU010000011.1"/>
</dbReference>
<dbReference type="InterPro" id="IPR027417">
    <property type="entry name" value="P-loop_NTPase"/>
</dbReference>
<keyword evidence="2" id="KW-0378">Hydrolase</keyword>
<feature type="compositionally biased region" description="Basic and acidic residues" evidence="5">
    <location>
        <begin position="177"/>
        <end position="187"/>
    </location>
</feature>
<organism evidence="7 8">
    <name type="scientific">Dactylosporangium cerinum</name>
    <dbReference type="NCBI Taxonomy" id="1434730"/>
    <lineage>
        <taxon>Bacteria</taxon>
        <taxon>Bacillati</taxon>
        <taxon>Actinomycetota</taxon>
        <taxon>Actinomycetes</taxon>
        <taxon>Micromonosporales</taxon>
        <taxon>Micromonosporaceae</taxon>
        <taxon>Dactylosporangium</taxon>
    </lineage>
</organism>
<feature type="region of interest" description="Disordered" evidence="5">
    <location>
        <begin position="160"/>
        <end position="187"/>
    </location>
</feature>
<dbReference type="Pfam" id="PF00271">
    <property type="entry name" value="Helicase_C"/>
    <property type="match status" value="1"/>
</dbReference>
<evidence type="ECO:0000256" key="4">
    <source>
        <dbReference type="ARBA" id="ARBA00022840"/>
    </source>
</evidence>
<dbReference type="EMBL" id="JBHSIU010000011">
    <property type="protein sequence ID" value="MFC4997933.1"/>
    <property type="molecule type" value="Genomic_DNA"/>
</dbReference>
<dbReference type="Gene3D" id="3.40.50.300">
    <property type="entry name" value="P-loop containing nucleotide triphosphate hydrolases"/>
    <property type="match status" value="1"/>
</dbReference>
<dbReference type="InterPro" id="IPR001650">
    <property type="entry name" value="Helicase_C-like"/>
</dbReference>
<dbReference type="Proteomes" id="UP001595912">
    <property type="component" value="Unassembled WGS sequence"/>
</dbReference>
<keyword evidence="8" id="KW-1185">Reference proteome</keyword>
<accession>A0ABV9VRQ8</accession>
<evidence type="ECO:0000256" key="1">
    <source>
        <dbReference type="ARBA" id="ARBA00022741"/>
    </source>
</evidence>
<feature type="domain" description="Helicase C-terminal" evidence="6">
    <location>
        <begin position="1"/>
        <end position="128"/>
    </location>
</feature>
<comment type="caution">
    <text evidence="7">The sequence shown here is derived from an EMBL/GenBank/DDBJ whole genome shotgun (WGS) entry which is preliminary data.</text>
</comment>
<dbReference type="SUPFAM" id="SSF52540">
    <property type="entry name" value="P-loop containing nucleoside triphosphate hydrolases"/>
    <property type="match status" value="1"/>
</dbReference>
<dbReference type="PROSITE" id="PS51194">
    <property type="entry name" value="HELICASE_CTER"/>
    <property type="match status" value="1"/>
</dbReference>
<keyword evidence="3 7" id="KW-0347">Helicase</keyword>
<dbReference type="PANTHER" id="PTHR47961">
    <property type="entry name" value="DNA POLYMERASE THETA, PUTATIVE (AFU_ORTHOLOGUE AFUA_1G05260)-RELATED"/>
    <property type="match status" value="1"/>
</dbReference>
<keyword evidence="4" id="KW-0067">ATP-binding</keyword>
<dbReference type="GO" id="GO:0004386">
    <property type="term" value="F:helicase activity"/>
    <property type="evidence" value="ECO:0007669"/>
    <property type="project" value="UniProtKB-KW"/>
</dbReference>
<dbReference type="PANTHER" id="PTHR47961:SF6">
    <property type="entry name" value="DNA-DIRECTED DNA POLYMERASE"/>
    <property type="match status" value="1"/>
</dbReference>
<dbReference type="InterPro" id="IPR050474">
    <property type="entry name" value="Hel308_SKI2-like"/>
</dbReference>
<keyword evidence="1" id="KW-0547">Nucleotide-binding</keyword>
<reference evidence="8" key="1">
    <citation type="journal article" date="2019" name="Int. J. Syst. Evol. Microbiol.">
        <title>The Global Catalogue of Microorganisms (GCM) 10K type strain sequencing project: providing services to taxonomists for standard genome sequencing and annotation.</title>
        <authorList>
            <consortium name="The Broad Institute Genomics Platform"/>
            <consortium name="The Broad Institute Genome Sequencing Center for Infectious Disease"/>
            <person name="Wu L."/>
            <person name="Ma J."/>
        </authorList>
    </citation>
    <scope>NUCLEOTIDE SEQUENCE [LARGE SCALE GENOMIC DNA]</scope>
    <source>
        <strain evidence="8">CGMCC 4.7152</strain>
    </source>
</reference>
<evidence type="ECO:0000259" key="6">
    <source>
        <dbReference type="PROSITE" id="PS51194"/>
    </source>
</evidence>
<sequence length="187" mass="19848">MATTEKHEAETDFRERRTDILVATATVAAGVNLPARAVVVRDTQVGLDSFDGATIQQMFGRTGRVGVGEPAGYAFLIADEYERGGWQSRLVRGHRVVSRMRVSLADHVLGEVVRGAVGSVPQAERWWVQTLAYHQGNRSGAPLVEAVAFLGRAAMLRGSGAPGAGARAGGHGAGCTHRTDDGADSRR</sequence>
<name>A0ABV9VRQ8_9ACTN</name>
<protein>
    <submittedName>
        <fullName evidence="7">Helicase-related protein</fullName>
    </submittedName>
</protein>
<evidence type="ECO:0000256" key="3">
    <source>
        <dbReference type="ARBA" id="ARBA00022806"/>
    </source>
</evidence>
<evidence type="ECO:0000256" key="5">
    <source>
        <dbReference type="SAM" id="MobiDB-lite"/>
    </source>
</evidence>
<evidence type="ECO:0000313" key="8">
    <source>
        <dbReference type="Proteomes" id="UP001595912"/>
    </source>
</evidence>